<accession>A0A554LK50</accession>
<organism evidence="1 2">
    <name type="scientific">Candidatus Berkelbacteria bacterium Licking1014_7</name>
    <dbReference type="NCBI Taxonomy" id="2017147"/>
    <lineage>
        <taxon>Bacteria</taxon>
        <taxon>Candidatus Berkelbacteria</taxon>
    </lineage>
</organism>
<protein>
    <submittedName>
        <fullName evidence="1">Uncharacterized protein</fullName>
    </submittedName>
</protein>
<dbReference type="EMBL" id="VMGK01000004">
    <property type="protein sequence ID" value="TSC93265.1"/>
    <property type="molecule type" value="Genomic_DNA"/>
</dbReference>
<evidence type="ECO:0000313" key="2">
    <source>
        <dbReference type="Proteomes" id="UP000315689"/>
    </source>
</evidence>
<dbReference type="AlphaFoldDB" id="A0A554LK50"/>
<gene>
    <name evidence="1" type="ORF">CEN89_169</name>
</gene>
<comment type="caution">
    <text evidence="1">The sequence shown here is derived from an EMBL/GenBank/DDBJ whole genome shotgun (WGS) entry which is preliminary data.</text>
</comment>
<name>A0A554LK50_9BACT</name>
<reference evidence="1 2" key="1">
    <citation type="submission" date="2017-07" db="EMBL/GenBank/DDBJ databases">
        <title>Mechanisms for carbon and nitrogen cycling indicate functional differentiation within the Candidate Phyla Radiation.</title>
        <authorList>
            <person name="Danczak R.E."/>
            <person name="Johnston M.D."/>
            <person name="Kenah C."/>
            <person name="Slattery M."/>
            <person name="Wrighton K.C."/>
            <person name="Wilkins M.J."/>
        </authorList>
    </citation>
    <scope>NUCLEOTIDE SEQUENCE [LARGE SCALE GENOMIC DNA]</scope>
    <source>
        <strain evidence="1">Licking1014_7</strain>
    </source>
</reference>
<dbReference type="Proteomes" id="UP000315689">
    <property type="component" value="Unassembled WGS sequence"/>
</dbReference>
<evidence type="ECO:0000313" key="1">
    <source>
        <dbReference type="EMBL" id="TSC93265.1"/>
    </source>
</evidence>
<sequence>MKKADISKLKKWLRQINSFRDESELKINFNLTQAEIKKLKELGIDNFLPLEITSKHKLWLLLDKLELAIYWMIYDLTNDMFIDREKSRGDFDLTNSDKKSK</sequence>
<proteinExistence type="predicted"/>